<evidence type="ECO:0000256" key="1">
    <source>
        <dbReference type="SAM" id="MobiDB-lite"/>
    </source>
</evidence>
<feature type="region of interest" description="Disordered" evidence="1">
    <location>
        <begin position="331"/>
        <end position="350"/>
    </location>
</feature>
<protein>
    <submittedName>
        <fullName evidence="2">Uncharacterized protein</fullName>
    </submittedName>
</protein>
<accession>A0A8J9SD81</accession>
<name>A0A8J9SD81_PHATR</name>
<feature type="region of interest" description="Disordered" evidence="1">
    <location>
        <begin position="132"/>
        <end position="155"/>
    </location>
</feature>
<reference evidence="2" key="1">
    <citation type="submission" date="2022-02" db="EMBL/GenBank/DDBJ databases">
        <authorList>
            <person name="Giguere J D."/>
        </authorList>
    </citation>
    <scope>NUCLEOTIDE SEQUENCE</scope>
    <source>
        <strain evidence="2">CCAP 1055/1</strain>
    </source>
</reference>
<proteinExistence type="predicted"/>
<feature type="region of interest" description="Disordered" evidence="1">
    <location>
        <begin position="44"/>
        <end position="120"/>
    </location>
</feature>
<feature type="compositionally biased region" description="Low complexity" evidence="1">
    <location>
        <begin position="52"/>
        <end position="68"/>
    </location>
</feature>
<sequence length="350" mass="38028">MNTFVAPQNLDTVVEKLADEAVDDECDILTVKQVAEFAVTVQRMGEPKRCESTTTVASSDSSQSSSTSGDRVMRLPTRNASFRLRGSRSDQLRPMPAVPERSQSMRLSSSSANGRSAGGSLLMQNDVGPLSRMSGIPQPPQRTVSSRSGTLPRIPARTMSTDSALRGVPRPTTSSLRGECRDPRINIQLERKESTHSLMRGGLQRSKSGVVLGVQRNESANSLISVDTTSGMDSCWTMDSVNLRKTQLIADPLEAGTYHSLDESFANHEDSMSNYSMNPSSTLIEYVEYRPAQGLTEYDGESVCTMEDLGLQNLDLNGMVDQGCDVSFFSQESGDLSDSEFGEVGENKLA</sequence>
<gene>
    <name evidence="2" type="ORF">PTTT1_LOCUS34242</name>
</gene>
<dbReference type="EMBL" id="OU594965">
    <property type="protein sequence ID" value="CAG9287023.1"/>
    <property type="molecule type" value="Genomic_DNA"/>
</dbReference>
<evidence type="ECO:0000313" key="2">
    <source>
        <dbReference type="EMBL" id="CAG9287023.1"/>
    </source>
</evidence>
<dbReference type="Proteomes" id="UP000836788">
    <property type="component" value="Chromosome 24"/>
</dbReference>
<dbReference type="AlphaFoldDB" id="A0A8J9SD81"/>
<organism evidence="2">
    <name type="scientific">Phaeodactylum tricornutum</name>
    <name type="common">Diatom</name>
    <dbReference type="NCBI Taxonomy" id="2850"/>
    <lineage>
        <taxon>Eukaryota</taxon>
        <taxon>Sar</taxon>
        <taxon>Stramenopiles</taxon>
        <taxon>Ochrophyta</taxon>
        <taxon>Bacillariophyta</taxon>
        <taxon>Bacillariophyceae</taxon>
        <taxon>Bacillariophycidae</taxon>
        <taxon>Naviculales</taxon>
        <taxon>Phaeodactylaceae</taxon>
        <taxon>Phaeodactylum</taxon>
    </lineage>
</organism>
<feature type="compositionally biased region" description="Low complexity" evidence="1">
    <location>
        <begin position="102"/>
        <end position="120"/>
    </location>
</feature>